<dbReference type="HOGENOM" id="CLU_059771_0_0_1"/>
<dbReference type="GeneID" id="19171969"/>
<keyword evidence="5" id="KW-1185">Reference proteome</keyword>
<evidence type="ECO:0000256" key="1">
    <source>
        <dbReference type="ARBA" id="ARBA00005043"/>
    </source>
</evidence>
<organism evidence="4 5">
    <name type="scientific">Capronia epimyces CBS 606.96</name>
    <dbReference type="NCBI Taxonomy" id="1182542"/>
    <lineage>
        <taxon>Eukaryota</taxon>
        <taxon>Fungi</taxon>
        <taxon>Dikarya</taxon>
        <taxon>Ascomycota</taxon>
        <taxon>Pezizomycotina</taxon>
        <taxon>Eurotiomycetes</taxon>
        <taxon>Chaetothyriomycetidae</taxon>
        <taxon>Chaetothyriales</taxon>
        <taxon>Herpotrichiellaceae</taxon>
        <taxon>Capronia</taxon>
    </lineage>
</organism>
<reference evidence="4 5" key="1">
    <citation type="submission" date="2013-03" db="EMBL/GenBank/DDBJ databases">
        <title>The Genome Sequence of Capronia epimyces CBS 606.96.</title>
        <authorList>
            <consortium name="The Broad Institute Genomics Platform"/>
            <person name="Cuomo C."/>
            <person name="de Hoog S."/>
            <person name="Gorbushina A."/>
            <person name="Walker B."/>
            <person name="Young S.K."/>
            <person name="Zeng Q."/>
            <person name="Gargeya S."/>
            <person name="Fitzgerald M."/>
            <person name="Haas B."/>
            <person name="Abouelleil A."/>
            <person name="Allen A.W."/>
            <person name="Alvarado L."/>
            <person name="Arachchi H.M."/>
            <person name="Berlin A.M."/>
            <person name="Chapman S.B."/>
            <person name="Gainer-Dewar J."/>
            <person name="Goldberg J."/>
            <person name="Griggs A."/>
            <person name="Gujja S."/>
            <person name="Hansen M."/>
            <person name="Howarth C."/>
            <person name="Imamovic A."/>
            <person name="Ireland A."/>
            <person name="Larimer J."/>
            <person name="McCowan C."/>
            <person name="Murphy C."/>
            <person name="Pearson M."/>
            <person name="Poon T.W."/>
            <person name="Priest M."/>
            <person name="Roberts A."/>
            <person name="Saif S."/>
            <person name="Shea T."/>
            <person name="Sisk P."/>
            <person name="Sykes S."/>
            <person name="Wortman J."/>
            <person name="Nusbaum C."/>
            <person name="Birren B."/>
        </authorList>
    </citation>
    <scope>NUCLEOTIDE SEQUENCE [LARGE SCALE GENOMIC DNA]</scope>
    <source>
        <strain evidence="4 5">CBS 606.96</strain>
    </source>
</reference>
<dbReference type="CDD" id="cd19495">
    <property type="entry name" value="Elp6"/>
    <property type="match status" value="1"/>
</dbReference>
<dbReference type="eggNOG" id="ENOG502QSI3">
    <property type="taxonomic scope" value="Eukaryota"/>
</dbReference>
<name>W9XQJ0_9EURO</name>
<dbReference type="Gene3D" id="3.40.50.300">
    <property type="entry name" value="P-loop containing nucleotide triphosphate hydrolases"/>
    <property type="match status" value="1"/>
</dbReference>
<comment type="similarity">
    <text evidence="2">Belongs to the ELP6 family.</text>
</comment>
<dbReference type="EMBL" id="AMGY01000007">
    <property type="protein sequence ID" value="EXJ79595.1"/>
    <property type="molecule type" value="Genomic_DNA"/>
</dbReference>
<dbReference type="PANTHER" id="PTHR16184">
    <property type="entry name" value="ELONGATOR COMPLEX PROTEIN 6"/>
    <property type="match status" value="1"/>
</dbReference>
<dbReference type="PANTHER" id="PTHR16184:SF6">
    <property type="entry name" value="ELONGATOR COMPLEX PROTEIN 6"/>
    <property type="match status" value="1"/>
</dbReference>
<dbReference type="OrthoDB" id="9995306at2759"/>
<feature type="compositionally biased region" description="Low complexity" evidence="3">
    <location>
        <begin position="144"/>
        <end position="156"/>
    </location>
</feature>
<evidence type="ECO:0000313" key="5">
    <source>
        <dbReference type="Proteomes" id="UP000019478"/>
    </source>
</evidence>
<accession>W9XQJ0</accession>
<dbReference type="InterPro" id="IPR018627">
    <property type="entry name" value="ELP6"/>
</dbReference>
<evidence type="ECO:0008006" key="6">
    <source>
        <dbReference type="Google" id="ProtNLM"/>
    </source>
</evidence>
<proteinExistence type="inferred from homology"/>
<dbReference type="UniPathway" id="UPA00988"/>
<evidence type="ECO:0000256" key="3">
    <source>
        <dbReference type="SAM" id="MobiDB-lite"/>
    </source>
</evidence>
<evidence type="ECO:0000256" key="2">
    <source>
        <dbReference type="ARBA" id="ARBA00008837"/>
    </source>
</evidence>
<gene>
    <name evidence="4" type="ORF">A1O3_07874</name>
</gene>
<comment type="pathway">
    <text evidence="1">tRNA modification; 5-methoxycarbonylmethyl-2-thiouridine-tRNA biosynthesis.</text>
</comment>
<dbReference type="Proteomes" id="UP000019478">
    <property type="component" value="Unassembled WGS sequence"/>
</dbReference>
<evidence type="ECO:0000313" key="4">
    <source>
        <dbReference type="EMBL" id="EXJ79595.1"/>
    </source>
</evidence>
<sequence length="336" mass="36287">MPSSIPVPLAAYIADCLAPDTQTLVTSVLTTPSPWLSLRLLYATLYGVDDGPRHAQQTGHEVVFVSLLRPLSLWAEMGKKMGLDFASLLRNRRITYVDGLTGGIPSTAATASTIEADTRQLPTTRPRSITLKDIKDALDDVLRRPSISTSTRPTPSGHLSSSRSADGVFSPRIPPATASPFARSVGEKPLILIDGIDFLLASQPSVSPVELQSFLATLRTKCHGLMLTCQADSPLLHWSSTSGPGHETPLERNHAHFLTGLAHSARWVFQLRGLDTGSAKDVSGVIRVSRGGDRGMYDGVGVDDSPDRSREQDLADGEWLYQLQGDSAVRVWARGE</sequence>
<dbReference type="InterPro" id="IPR027417">
    <property type="entry name" value="P-loop_NTPase"/>
</dbReference>
<protein>
    <recommendedName>
        <fullName evidence="6">Elongator complex protein 6</fullName>
    </recommendedName>
</protein>
<feature type="region of interest" description="Disordered" evidence="3">
    <location>
        <begin position="143"/>
        <end position="172"/>
    </location>
</feature>
<dbReference type="GO" id="GO:0002098">
    <property type="term" value="P:tRNA wobble uridine modification"/>
    <property type="evidence" value="ECO:0007669"/>
    <property type="project" value="InterPro"/>
</dbReference>
<dbReference type="GO" id="GO:0033588">
    <property type="term" value="C:elongator holoenzyme complex"/>
    <property type="evidence" value="ECO:0007669"/>
    <property type="project" value="InterPro"/>
</dbReference>
<dbReference type="AlphaFoldDB" id="W9XQJ0"/>
<dbReference type="RefSeq" id="XP_007736169.1">
    <property type="nucleotide sequence ID" value="XM_007737979.1"/>
</dbReference>
<comment type="caution">
    <text evidence="4">The sequence shown here is derived from an EMBL/GenBank/DDBJ whole genome shotgun (WGS) entry which is preliminary data.</text>
</comment>